<dbReference type="Proteomes" id="UP000245119">
    <property type="component" value="Linkage Group LG5"/>
</dbReference>
<dbReference type="EMBL" id="PZQS01000005">
    <property type="protein sequence ID" value="PVD30549.1"/>
    <property type="molecule type" value="Genomic_DNA"/>
</dbReference>
<gene>
    <name evidence="2" type="ORF">C0Q70_09817</name>
</gene>
<organism evidence="2 3">
    <name type="scientific">Pomacea canaliculata</name>
    <name type="common">Golden apple snail</name>
    <dbReference type="NCBI Taxonomy" id="400727"/>
    <lineage>
        <taxon>Eukaryota</taxon>
        <taxon>Metazoa</taxon>
        <taxon>Spiralia</taxon>
        <taxon>Lophotrochozoa</taxon>
        <taxon>Mollusca</taxon>
        <taxon>Gastropoda</taxon>
        <taxon>Caenogastropoda</taxon>
        <taxon>Architaenioglossa</taxon>
        <taxon>Ampullarioidea</taxon>
        <taxon>Ampullariidae</taxon>
        <taxon>Pomacea</taxon>
    </lineage>
</organism>
<protein>
    <submittedName>
        <fullName evidence="2">Uncharacterized protein</fullName>
    </submittedName>
</protein>
<comment type="caution">
    <text evidence="2">The sequence shown here is derived from an EMBL/GenBank/DDBJ whole genome shotgun (WGS) entry which is preliminary data.</text>
</comment>
<reference evidence="2 3" key="1">
    <citation type="submission" date="2018-04" db="EMBL/GenBank/DDBJ databases">
        <title>The genome of golden apple snail Pomacea canaliculata provides insight into stress tolerance and invasive adaptation.</title>
        <authorList>
            <person name="Liu C."/>
            <person name="Liu B."/>
            <person name="Ren Y."/>
            <person name="Zhang Y."/>
            <person name="Wang H."/>
            <person name="Li S."/>
            <person name="Jiang F."/>
            <person name="Yin L."/>
            <person name="Zhang G."/>
            <person name="Qian W."/>
            <person name="Fan W."/>
        </authorList>
    </citation>
    <scope>NUCLEOTIDE SEQUENCE [LARGE SCALE GENOMIC DNA]</scope>
    <source>
        <strain evidence="2">SZHN2017</strain>
        <tissue evidence="2">Muscle</tissue>
    </source>
</reference>
<keyword evidence="3" id="KW-1185">Reference proteome</keyword>
<feature type="region of interest" description="Disordered" evidence="1">
    <location>
        <begin position="219"/>
        <end position="252"/>
    </location>
</feature>
<evidence type="ECO:0000313" key="3">
    <source>
        <dbReference type="Proteomes" id="UP000245119"/>
    </source>
</evidence>
<feature type="region of interest" description="Disordered" evidence="1">
    <location>
        <begin position="1"/>
        <end position="73"/>
    </location>
</feature>
<dbReference type="AlphaFoldDB" id="A0A2T7PAV8"/>
<evidence type="ECO:0000256" key="1">
    <source>
        <dbReference type="SAM" id="MobiDB-lite"/>
    </source>
</evidence>
<sequence length="252" mass="26992">MRKAWRAADSSEAREVGQHAVHTHDSESADGKQFGPSLLHRPPYLAMHSTPISRQEPTQNTEGSGTLAELGAGGTPGVRQVGKLMEATLAGVVTGAGCVNITLEVKVGPRSFYVVVTSVRGKPGPLAPPPAALNGCWHDWCTQQVKPDTQVQENSGSSQRTHWPTTPRQTTSCRLSACSPTNAADVNNDVALVPPCVTFCRVLTGISIKCVCPHSQHQQRTSQHDSPKRHHHHHGLPLLLTAPARDVSQDTA</sequence>
<feature type="region of interest" description="Disordered" evidence="1">
    <location>
        <begin position="148"/>
        <end position="169"/>
    </location>
</feature>
<evidence type="ECO:0000313" key="2">
    <source>
        <dbReference type="EMBL" id="PVD30549.1"/>
    </source>
</evidence>
<accession>A0A2T7PAV8</accession>
<name>A0A2T7PAV8_POMCA</name>
<proteinExistence type="predicted"/>
<feature type="compositionally biased region" description="Basic and acidic residues" evidence="1">
    <location>
        <begin position="9"/>
        <end position="30"/>
    </location>
</feature>
<feature type="compositionally biased region" description="Polar residues" evidence="1">
    <location>
        <begin position="50"/>
        <end position="64"/>
    </location>
</feature>